<protein>
    <submittedName>
        <fullName evidence="1">Uncharacterized protein</fullName>
    </submittedName>
</protein>
<comment type="caution">
    <text evidence="1">The sequence shown here is derived from an EMBL/GenBank/DDBJ whole genome shotgun (WGS) entry which is preliminary data.</text>
</comment>
<organism evidence="1 2">
    <name type="scientific">Galbibacter marinus</name>
    <dbReference type="NCBI Taxonomy" id="555500"/>
    <lineage>
        <taxon>Bacteria</taxon>
        <taxon>Pseudomonadati</taxon>
        <taxon>Bacteroidota</taxon>
        <taxon>Flavobacteriia</taxon>
        <taxon>Flavobacteriales</taxon>
        <taxon>Flavobacteriaceae</taxon>
        <taxon>Galbibacter</taxon>
    </lineage>
</organism>
<sequence length="40" mass="4706">MVQLDGYSNGRLTINESQPLPSGTYFYILNYQYSKFLRDL</sequence>
<keyword evidence="2" id="KW-1185">Reference proteome</keyword>
<evidence type="ECO:0000313" key="1">
    <source>
        <dbReference type="EMBL" id="EKF54341.1"/>
    </source>
</evidence>
<reference evidence="1 2" key="1">
    <citation type="journal article" date="2012" name="J. Bacteriol.">
        <title>Genome Sequence of Galbibacter marinum Type Strain ck-I2-15.</title>
        <authorList>
            <person name="Lai Q."/>
            <person name="Li C."/>
            <person name="Shao Z."/>
        </authorList>
    </citation>
    <scope>NUCLEOTIDE SEQUENCE [LARGE SCALE GENOMIC DNA]</scope>
    <source>
        <strain evidence="2">ck-I2-15</strain>
    </source>
</reference>
<dbReference type="Proteomes" id="UP000007364">
    <property type="component" value="Unassembled WGS sequence"/>
</dbReference>
<evidence type="ECO:0000313" key="2">
    <source>
        <dbReference type="Proteomes" id="UP000007364"/>
    </source>
</evidence>
<name>K2Q0G5_9FLAO</name>
<dbReference type="EMBL" id="AMSG01000024">
    <property type="protein sequence ID" value="EKF54341.1"/>
    <property type="molecule type" value="Genomic_DNA"/>
</dbReference>
<gene>
    <name evidence="1" type="ORF">I215_13033</name>
</gene>
<proteinExistence type="predicted"/>
<accession>K2Q0G5</accession>
<dbReference type="STRING" id="555500.I215_13033"/>
<dbReference type="AlphaFoldDB" id="K2Q0G5"/>